<dbReference type="PANTHER" id="PTHR45786:SF74">
    <property type="entry name" value="ATP-DEPENDENT DNA HELICASE"/>
    <property type="match status" value="1"/>
</dbReference>
<dbReference type="AlphaFoldDB" id="A0A7J7MXR8"/>
<dbReference type="OrthoDB" id="3366231at2759"/>
<dbReference type="Proteomes" id="UP000541444">
    <property type="component" value="Unassembled WGS sequence"/>
</dbReference>
<name>A0A7J7MXR8_9MAGN</name>
<gene>
    <name evidence="1" type="ORF">GIB67_029924</name>
</gene>
<evidence type="ECO:0008006" key="3">
    <source>
        <dbReference type="Google" id="ProtNLM"/>
    </source>
</evidence>
<reference evidence="1 2" key="1">
    <citation type="journal article" date="2020" name="IScience">
        <title>Genome Sequencing of the Endangered Kingdonia uniflora (Circaeasteraceae, Ranunculales) Reveals Potential Mechanisms of Evolutionary Specialization.</title>
        <authorList>
            <person name="Sun Y."/>
            <person name="Deng T."/>
            <person name="Zhang A."/>
            <person name="Moore M.J."/>
            <person name="Landis J.B."/>
            <person name="Lin N."/>
            <person name="Zhang H."/>
            <person name="Zhang X."/>
            <person name="Huang J."/>
            <person name="Zhang X."/>
            <person name="Sun H."/>
            <person name="Wang H."/>
        </authorList>
    </citation>
    <scope>NUCLEOTIDE SEQUENCE [LARGE SCALE GENOMIC DNA]</scope>
    <source>
        <strain evidence="1">TB1705</strain>
        <tissue evidence="1">Leaf</tissue>
    </source>
</reference>
<accession>A0A7J7MXR8</accession>
<proteinExistence type="predicted"/>
<evidence type="ECO:0000313" key="2">
    <source>
        <dbReference type="Proteomes" id="UP000541444"/>
    </source>
</evidence>
<organism evidence="1 2">
    <name type="scientific">Kingdonia uniflora</name>
    <dbReference type="NCBI Taxonomy" id="39325"/>
    <lineage>
        <taxon>Eukaryota</taxon>
        <taxon>Viridiplantae</taxon>
        <taxon>Streptophyta</taxon>
        <taxon>Embryophyta</taxon>
        <taxon>Tracheophyta</taxon>
        <taxon>Spermatophyta</taxon>
        <taxon>Magnoliopsida</taxon>
        <taxon>Ranunculales</taxon>
        <taxon>Circaeasteraceae</taxon>
        <taxon>Kingdonia</taxon>
    </lineage>
</organism>
<dbReference type="EMBL" id="JACGCM010001188">
    <property type="protein sequence ID" value="KAF6159666.1"/>
    <property type="molecule type" value="Genomic_DNA"/>
</dbReference>
<comment type="caution">
    <text evidence="1">The sequence shown here is derived from an EMBL/GenBank/DDBJ whole genome shotgun (WGS) entry which is preliminary data.</text>
</comment>
<dbReference type="PANTHER" id="PTHR45786">
    <property type="entry name" value="DNA BINDING PROTEIN-LIKE"/>
    <property type="match status" value="1"/>
</dbReference>
<evidence type="ECO:0000313" key="1">
    <source>
        <dbReference type="EMBL" id="KAF6159666.1"/>
    </source>
</evidence>
<sequence>MCDLEEKISLLTNEWFSPMANNGHIPEDAENFVENKVPIPINLAIHISYNFPSNTFEIRESSSAPANVIHHYAEEHYNSGDNDEAEHVNVNQVKVQLGRHFLGQMDVVCIHCSALHWRDEQLTNSSNNNLRFGQCCLQRKIKLPELDLLPTELKELYDGTGTHSRSFRKYMQKYNASNAFTSLGVHMDDRVVHGRGPSSFVIHGELHYRIGALTPNHQHDASYAQLYIYNPGAALNTRHKRNPHLNRYVLQVIQDTLVRSNPFCELYCHAYEILEDAAGEDEEFNVPAYLHYSVSTDHRRYKYANNG</sequence>
<keyword evidence="2" id="KW-1185">Reference proteome</keyword>
<protein>
    <recommendedName>
        <fullName evidence="3">Helitron helicase-like domain-containing protein</fullName>
    </recommendedName>
</protein>